<dbReference type="GO" id="GO:0043565">
    <property type="term" value="F:sequence-specific DNA binding"/>
    <property type="evidence" value="ECO:0007669"/>
    <property type="project" value="InterPro"/>
</dbReference>
<dbReference type="EMBL" id="LAJX01000186">
    <property type="protein sequence ID" value="KJV05706.1"/>
    <property type="molecule type" value="Genomic_DNA"/>
</dbReference>
<dbReference type="InterPro" id="IPR029062">
    <property type="entry name" value="Class_I_gatase-like"/>
</dbReference>
<dbReference type="PANTHER" id="PTHR43130:SF3">
    <property type="entry name" value="HTH-TYPE TRANSCRIPTIONAL REGULATOR RV1931C"/>
    <property type="match status" value="1"/>
</dbReference>
<gene>
    <name evidence="4" type="ORF">VZ94_16170</name>
</gene>
<dbReference type="InterPro" id="IPR009057">
    <property type="entry name" value="Homeodomain-like_sf"/>
</dbReference>
<reference evidence="4 5" key="2">
    <citation type="journal article" date="2016" name="Microb. Ecol.">
        <title>Genome Characteristics of a Novel Type I Methanotroph (Sn10-6) Isolated from a Flooded Indian Rice Field.</title>
        <authorList>
            <person name="Rahalkar M.C."/>
            <person name="Pandit P.S."/>
            <person name="Dhakephalkar P.K."/>
            <person name="Pore S."/>
            <person name="Arora P."/>
            <person name="Kapse N."/>
        </authorList>
    </citation>
    <scope>NUCLEOTIDE SEQUENCE [LARGE SCALE GENOMIC DNA]</scope>
    <source>
        <strain evidence="4 5">Sn10-6</strain>
    </source>
</reference>
<evidence type="ECO:0000313" key="4">
    <source>
        <dbReference type="EMBL" id="KJV05706.1"/>
    </source>
</evidence>
<dbReference type="Pfam" id="PF01965">
    <property type="entry name" value="DJ-1_PfpI"/>
    <property type="match status" value="1"/>
</dbReference>
<dbReference type="Gene3D" id="1.10.10.60">
    <property type="entry name" value="Homeodomain-like"/>
    <property type="match status" value="1"/>
</dbReference>
<proteinExistence type="predicted"/>
<dbReference type="Proteomes" id="UP000033684">
    <property type="component" value="Unassembled WGS sequence"/>
</dbReference>
<dbReference type="Pfam" id="PF12833">
    <property type="entry name" value="HTH_18"/>
    <property type="match status" value="1"/>
</dbReference>
<dbReference type="SMART" id="SM00342">
    <property type="entry name" value="HTH_ARAC"/>
    <property type="match status" value="1"/>
</dbReference>
<dbReference type="InterPro" id="IPR052158">
    <property type="entry name" value="INH-QAR"/>
</dbReference>
<keyword evidence="2" id="KW-0804">Transcription</keyword>
<dbReference type="OrthoDB" id="9803764at2"/>
<dbReference type="GO" id="GO:0003700">
    <property type="term" value="F:DNA-binding transcription factor activity"/>
    <property type="evidence" value="ECO:0007669"/>
    <property type="project" value="InterPro"/>
</dbReference>
<evidence type="ECO:0000313" key="5">
    <source>
        <dbReference type="Proteomes" id="UP000033684"/>
    </source>
</evidence>
<accession>A0A0F3IG35</accession>
<dbReference type="InterPro" id="IPR002818">
    <property type="entry name" value="DJ-1/PfpI"/>
</dbReference>
<dbReference type="PROSITE" id="PS01124">
    <property type="entry name" value="HTH_ARAC_FAMILY_2"/>
    <property type="match status" value="1"/>
</dbReference>
<dbReference type="RefSeq" id="WP_045780016.1">
    <property type="nucleotide sequence ID" value="NZ_LAJX01000186.1"/>
</dbReference>
<keyword evidence="1" id="KW-0805">Transcription regulation</keyword>
<dbReference type="SUPFAM" id="SSF46689">
    <property type="entry name" value="Homeodomain-like"/>
    <property type="match status" value="2"/>
</dbReference>
<sequence>MNSTGLEAYSSTKHHPLELPARTVGIIIYPGVEIIDFTGPMEVFSFANTEAMRAGLYRHSPYVIEVLATTPGTIMTSCGLQVIATRSYLDYESGIDTLIIAGTTNVDCLLADPALQTWLKHIASRVRRLISVCTGAFLLAECGLLDGLSATTHWAFCERLAETYPKINVEPDRIFIKAGTIATSGGITSGIDLALALLEEDLGSELALLVARYLVMFLKRPGGQSQFSAYLVSEAVRPELKELQAWILIHLTEDLRVEQLAERMCMSPRHFARYFLQETGLTPAKFVELARIDAARHYLLSSQLPIETVADKTGFNDPERMRRAFIRKLGVNPKDYRERFGKNTYTIETVS</sequence>
<reference evidence="5" key="1">
    <citation type="submission" date="2015-03" db="EMBL/GenBank/DDBJ databases">
        <title>Draft genome sequence of a novel methanotroph (Sn10-6) isolated from flooded ricefield rhizosphere in India.</title>
        <authorList>
            <person name="Pandit P.S."/>
            <person name="Pore S.D."/>
            <person name="Arora P."/>
            <person name="Kapse N.G."/>
            <person name="Dhakephalkar P.K."/>
            <person name="Rahalkar M.C."/>
        </authorList>
    </citation>
    <scope>NUCLEOTIDE SEQUENCE [LARGE SCALE GENOMIC DNA]</scope>
    <source>
        <strain evidence="5">Sn10-6</strain>
    </source>
</reference>
<protein>
    <submittedName>
        <fullName evidence="4">AraC family transcriptional regulator</fullName>
    </submittedName>
</protein>
<dbReference type="AlphaFoldDB" id="A0A0F3IG35"/>
<comment type="caution">
    <text evidence="4">The sequence shown here is derived from an EMBL/GenBank/DDBJ whole genome shotgun (WGS) entry which is preliminary data.</text>
</comment>
<name>A0A0F3IG35_9GAMM</name>
<organism evidence="4 5">
    <name type="scientific">Methylocucumis oryzae</name>
    <dbReference type="NCBI Taxonomy" id="1632867"/>
    <lineage>
        <taxon>Bacteria</taxon>
        <taxon>Pseudomonadati</taxon>
        <taxon>Pseudomonadota</taxon>
        <taxon>Gammaproteobacteria</taxon>
        <taxon>Methylococcales</taxon>
        <taxon>Methylococcaceae</taxon>
        <taxon>Methylocucumis</taxon>
    </lineage>
</organism>
<dbReference type="PATRIC" id="fig|1632867.3.peg.2020"/>
<dbReference type="CDD" id="cd03137">
    <property type="entry name" value="GATase1_AraC_1"/>
    <property type="match status" value="1"/>
</dbReference>
<dbReference type="InterPro" id="IPR018060">
    <property type="entry name" value="HTH_AraC"/>
</dbReference>
<evidence type="ECO:0000256" key="2">
    <source>
        <dbReference type="ARBA" id="ARBA00023163"/>
    </source>
</evidence>
<feature type="domain" description="HTH araC/xylS-type" evidence="3">
    <location>
        <begin position="241"/>
        <end position="339"/>
    </location>
</feature>
<dbReference type="Gene3D" id="3.40.50.880">
    <property type="match status" value="1"/>
</dbReference>
<evidence type="ECO:0000256" key="1">
    <source>
        <dbReference type="ARBA" id="ARBA00023015"/>
    </source>
</evidence>
<keyword evidence="5" id="KW-1185">Reference proteome</keyword>
<evidence type="ECO:0000259" key="3">
    <source>
        <dbReference type="PROSITE" id="PS01124"/>
    </source>
</evidence>
<dbReference type="PANTHER" id="PTHR43130">
    <property type="entry name" value="ARAC-FAMILY TRANSCRIPTIONAL REGULATOR"/>
    <property type="match status" value="1"/>
</dbReference>
<dbReference type="SUPFAM" id="SSF52317">
    <property type="entry name" value="Class I glutamine amidotransferase-like"/>
    <property type="match status" value="1"/>
</dbReference>